<comment type="caution">
    <text evidence="3">The sequence shown here is derived from an EMBL/GenBank/DDBJ whole genome shotgun (WGS) entry which is preliminary data.</text>
</comment>
<reference evidence="4" key="1">
    <citation type="journal article" date="2019" name="Int. J. Syst. Evol. Microbiol.">
        <title>The Global Catalogue of Microorganisms (GCM) 10K type strain sequencing project: providing services to taxonomists for standard genome sequencing and annotation.</title>
        <authorList>
            <consortium name="The Broad Institute Genomics Platform"/>
            <consortium name="The Broad Institute Genome Sequencing Center for Infectious Disease"/>
            <person name="Wu L."/>
            <person name="Ma J."/>
        </authorList>
    </citation>
    <scope>NUCLEOTIDE SEQUENCE [LARGE SCALE GENOMIC DNA]</scope>
    <source>
        <strain evidence="4">KCTC 3950</strain>
    </source>
</reference>
<keyword evidence="4" id="KW-1185">Reference proteome</keyword>
<evidence type="ECO:0000256" key="1">
    <source>
        <dbReference type="ARBA" id="ARBA00022801"/>
    </source>
</evidence>
<sequence length="299" mass="33553">MTVLLTVLAVLLLAALLLLAAFWGLSAKAQTPKRRPIERVPDMPYEDITFPSHGSTLKGWFVPSRTSTPDGAKQPVIIIAHGWNSNRSRVLRYARPLYDAGYALLLYDARSHGESDGIPAPSGMAFRDDLVSAVDYLTRRPDIDPERIGALGHSLGGFGTVAALWDEHRLRAVVTDSMPVRIETMIYSELSRLRLPKFPLAYIIPKIWLRRSRIDRNKAAEFDLIGAIKRRQGSVPVLHVHSRNDDYIPSAELDYLASHRLAGAEHLYVQAPGHSSSETDPQFWNRVLRFFNEHLCPVT</sequence>
<dbReference type="SUPFAM" id="SSF53474">
    <property type="entry name" value="alpha/beta-Hydrolases"/>
    <property type="match status" value="1"/>
</dbReference>
<dbReference type="InterPro" id="IPR050261">
    <property type="entry name" value="FrsA_esterase"/>
</dbReference>
<dbReference type="RefSeq" id="WP_377603301.1">
    <property type="nucleotide sequence ID" value="NZ_JBHUME010000008.1"/>
</dbReference>
<dbReference type="Pfam" id="PF12146">
    <property type="entry name" value="Hydrolase_4"/>
    <property type="match status" value="1"/>
</dbReference>
<dbReference type="InterPro" id="IPR022742">
    <property type="entry name" value="Hydrolase_4"/>
</dbReference>
<name>A0ABW5PFE6_9BACL</name>
<gene>
    <name evidence="3" type="ORF">ACFSUF_12805</name>
</gene>
<dbReference type="Proteomes" id="UP001597541">
    <property type="component" value="Unassembled WGS sequence"/>
</dbReference>
<keyword evidence="1 3" id="KW-0378">Hydrolase</keyword>
<dbReference type="InterPro" id="IPR029058">
    <property type="entry name" value="AB_hydrolase_fold"/>
</dbReference>
<dbReference type="PANTHER" id="PTHR22946:SF9">
    <property type="entry name" value="POLYKETIDE TRANSFERASE AF380"/>
    <property type="match status" value="1"/>
</dbReference>
<proteinExistence type="predicted"/>
<accession>A0ABW5PFE6</accession>
<dbReference type="GO" id="GO:0016787">
    <property type="term" value="F:hydrolase activity"/>
    <property type="evidence" value="ECO:0007669"/>
    <property type="project" value="UniProtKB-KW"/>
</dbReference>
<dbReference type="Gene3D" id="3.40.50.1820">
    <property type="entry name" value="alpha/beta hydrolase"/>
    <property type="match status" value="1"/>
</dbReference>
<dbReference type="PANTHER" id="PTHR22946">
    <property type="entry name" value="DIENELACTONE HYDROLASE DOMAIN-CONTAINING PROTEIN-RELATED"/>
    <property type="match status" value="1"/>
</dbReference>
<dbReference type="EMBL" id="JBHUME010000008">
    <property type="protein sequence ID" value="MFD2613303.1"/>
    <property type="molecule type" value="Genomic_DNA"/>
</dbReference>
<organism evidence="3 4">
    <name type="scientific">Paenibacillus gansuensis</name>
    <dbReference type="NCBI Taxonomy" id="306542"/>
    <lineage>
        <taxon>Bacteria</taxon>
        <taxon>Bacillati</taxon>
        <taxon>Bacillota</taxon>
        <taxon>Bacilli</taxon>
        <taxon>Bacillales</taxon>
        <taxon>Paenibacillaceae</taxon>
        <taxon>Paenibacillus</taxon>
    </lineage>
</organism>
<evidence type="ECO:0000313" key="3">
    <source>
        <dbReference type="EMBL" id="MFD2613303.1"/>
    </source>
</evidence>
<feature type="domain" description="Serine aminopeptidase S33" evidence="2">
    <location>
        <begin position="74"/>
        <end position="193"/>
    </location>
</feature>
<evidence type="ECO:0000313" key="4">
    <source>
        <dbReference type="Proteomes" id="UP001597541"/>
    </source>
</evidence>
<evidence type="ECO:0000259" key="2">
    <source>
        <dbReference type="Pfam" id="PF12146"/>
    </source>
</evidence>
<protein>
    <submittedName>
        <fullName evidence="3">Alpha/beta hydrolase</fullName>
    </submittedName>
</protein>